<feature type="transmembrane region" description="Helical" evidence="5">
    <location>
        <begin position="238"/>
        <end position="262"/>
    </location>
</feature>
<dbReference type="PANTHER" id="PTHR23528:SF1">
    <property type="entry name" value="MAJOR FACILITATOR SUPERFAMILY (MFS) PROFILE DOMAIN-CONTAINING PROTEIN"/>
    <property type="match status" value="1"/>
</dbReference>
<feature type="transmembrane region" description="Helical" evidence="5">
    <location>
        <begin position="61"/>
        <end position="81"/>
    </location>
</feature>
<proteinExistence type="predicted"/>
<feature type="transmembrane region" description="Helical" evidence="5">
    <location>
        <begin position="397"/>
        <end position="415"/>
    </location>
</feature>
<dbReference type="RefSeq" id="WP_213008382.1">
    <property type="nucleotide sequence ID" value="NZ_BOQN01000057.1"/>
</dbReference>
<feature type="transmembrane region" description="Helical" evidence="5">
    <location>
        <begin position="330"/>
        <end position="356"/>
    </location>
</feature>
<comment type="caution">
    <text evidence="7">The sequence shown here is derived from an EMBL/GenBank/DDBJ whole genome shotgun (WGS) entry which is preliminary data.</text>
</comment>
<feature type="transmembrane region" description="Helical" evidence="5">
    <location>
        <begin position="190"/>
        <end position="207"/>
    </location>
</feature>
<evidence type="ECO:0000256" key="1">
    <source>
        <dbReference type="ARBA" id="ARBA00004651"/>
    </source>
</evidence>
<feature type="transmembrane region" description="Helical" evidence="5">
    <location>
        <begin position="24"/>
        <end position="41"/>
    </location>
</feature>
<dbReference type="Proteomes" id="UP000677082">
    <property type="component" value="Unassembled WGS sequence"/>
</dbReference>
<feature type="domain" description="Major facilitator superfamily (MFS) profile" evidence="6">
    <location>
        <begin position="18"/>
        <end position="419"/>
    </location>
</feature>
<dbReference type="PANTHER" id="PTHR23528">
    <property type="match status" value="1"/>
</dbReference>
<feature type="transmembrane region" description="Helical" evidence="5">
    <location>
        <begin position="305"/>
        <end position="324"/>
    </location>
</feature>
<organism evidence="7 8">
    <name type="scientific">Paractinoplanes toevensis</name>
    <dbReference type="NCBI Taxonomy" id="571911"/>
    <lineage>
        <taxon>Bacteria</taxon>
        <taxon>Bacillati</taxon>
        <taxon>Actinomycetota</taxon>
        <taxon>Actinomycetes</taxon>
        <taxon>Micromonosporales</taxon>
        <taxon>Micromonosporaceae</taxon>
        <taxon>Paractinoplanes</taxon>
    </lineage>
</organism>
<dbReference type="InterPro" id="IPR011701">
    <property type="entry name" value="MFS"/>
</dbReference>
<dbReference type="InterPro" id="IPR020846">
    <property type="entry name" value="MFS_dom"/>
</dbReference>
<feature type="transmembrane region" description="Helical" evidence="5">
    <location>
        <begin position="161"/>
        <end position="184"/>
    </location>
</feature>
<dbReference type="GO" id="GO:0022857">
    <property type="term" value="F:transmembrane transporter activity"/>
    <property type="evidence" value="ECO:0007669"/>
    <property type="project" value="InterPro"/>
</dbReference>
<keyword evidence="8" id="KW-1185">Reference proteome</keyword>
<keyword evidence="3 5" id="KW-1133">Transmembrane helix</keyword>
<sequence>MAVTPKTQGPSALAEPVIHVRRSWIGLLFAANLGLWMAYYTPLQVLLPEQIEDLGIAHKELWLGIVTGIGAIVAVVVNPLAGALSDRTRLHFLGRAWGRRHIWTAGGALLLSLCLLVLAVAPNLFWITVGWALANIGINVMLATLTSAVPDRVPVAQRGLVSGWIGMPVALGLVVGAILVTTVVTTPPPGYLIIAIGLLLLVAPFVLRTPDDPLGDTVVPRFTWRAFRVDMRGNPDFAWAWVTRFLVMLGNALGTLYLLYFLSDAVKLADAETGLLYMILLYTVGMVGTAMLGGWLSDRAGKRKVFVVWSGVIIAVAAILLAIWPTWPVAMVAAVLFGAGFGVYLAVDTAVVTQVLPAAADRAKDIGVINIAPSVSQALGPVLAAPVVAFLGGYPTLFVLTAVTSLAGALAVLKIKSVA</sequence>
<accession>A0A919TCW9</accession>
<evidence type="ECO:0000313" key="7">
    <source>
        <dbReference type="EMBL" id="GIM92506.1"/>
    </source>
</evidence>
<feature type="transmembrane region" description="Helical" evidence="5">
    <location>
        <begin position="127"/>
        <end position="149"/>
    </location>
</feature>
<comment type="subcellular location">
    <subcellularLocation>
        <location evidence="1">Cell membrane</location>
        <topology evidence="1">Multi-pass membrane protein</topology>
    </subcellularLocation>
</comment>
<reference evidence="7 8" key="1">
    <citation type="submission" date="2021-03" db="EMBL/GenBank/DDBJ databases">
        <title>Whole genome shotgun sequence of Actinoplanes toevensis NBRC 105298.</title>
        <authorList>
            <person name="Komaki H."/>
            <person name="Tamura T."/>
        </authorList>
    </citation>
    <scope>NUCLEOTIDE SEQUENCE [LARGE SCALE GENOMIC DNA]</scope>
    <source>
        <strain evidence="7 8">NBRC 105298</strain>
    </source>
</reference>
<evidence type="ECO:0000313" key="8">
    <source>
        <dbReference type="Proteomes" id="UP000677082"/>
    </source>
</evidence>
<dbReference type="InterPro" id="IPR036259">
    <property type="entry name" value="MFS_trans_sf"/>
</dbReference>
<dbReference type="Gene3D" id="1.20.1250.20">
    <property type="entry name" value="MFS general substrate transporter like domains"/>
    <property type="match status" value="2"/>
</dbReference>
<evidence type="ECO:0000256" key="2">
    <source>
        <dbReference type="ARBA" id="ARBA00022692"/>
    </source>
</evidence>
<feature type="transmembrane region" description="Helical" evidence="5">
    <location>
        <begin position="368"/>
        <end position="391"/>
    </location>
</feature>
<keyword evidence="2 5" id="KW-0812">Transmembrane</keyword>
<dbReference type="EMBL" id="BOQN01000057">
    <property type="protein sequence ID" value="GIM92506.1"/>
    <property type="molecule type" value="Genomic_DNA"/>
</dbReference>
<dbReference type="PROSITE" id="PS50850">
    <property type="entry name" value="MFS"/>
    <property type="match status" value="1"/>
</dbReference>
<name>A0A919TCW9_9ACTN</name>
<dbReference type="Pfam" id="PF07690">
    <property type="entry name" value="MFS_1"/>
    <property type="match status" value="1"/>
</dbReference>
<feature type="transmembrane region" description="Helical" evidence="5">
    <location>
        <begin position="274"/>
        <end position="293"/>
    </location>
</feature>
<dbReference type="SUPFAM" id="SSF103473">
    <property type="entry name" value="MFS general substrate transporter"/>
    <property type="match status" value="1"/>
</dbReference>
<gene>
    <name evidence="7" type="ORF">Ato02nite_042990</name>
</gene>
<evidence type="ECO:0000256" key="3">
    <source>
        <dbReference type="ARBA" id="ARBA00022989"/>
    </source>
</evidence>
<evidence type="ECO:0000256" key="4">
    <source>
        <dbReference type="ARBA" id="ARBA00023136"/>
    </source>
</evidence>
<dbReference type="AlphaFoldDB" id="A0A919TCW9"/>
<protein>
    <submittedName>
        <fullName evidence="7">MFS transporter</fullName>
    </submittedName>
</protein>
<feature type="transmembrane region" description="Helical" evidence="5">
    <location>
        <begin position="102"/>
        <end position="121"/>
    </location>
</feature>
<evidence type="ECO:0000259" key="6">
    <source>
        <dbReference type="PROSITE" id="PS50850"/>
    </source>
</evidence>
<evidence type="ECO:0000256" key="5">
    <source>
        <dbReference type="SAM" id="Phobius"/>
    </source>
</evidence>
<keyword evidence="4 5" id="KW-0472">Membrane</keyword>
<dbReference type="GO" id="GO:0005886">
    <property type="term" value="C:plasma membrane"/>
    <property type="evidence" value="ECO:0007669"/>
    <property type="project" value="UniProtKB-SubCell"/>
</dbReference>